<evidence type="ECO:0000313" key="3">
    <source>
        <dbReference type="Proteomes" id="UP000682733"/>
    </source>
</evidence>
<dbReference type="AlphaFoldDB" id="A0A8S2QTK3"/>
<gene>
    <name evidence="1" type="ORF">OVA965_LOCUS29256</name>
    <name evidence="2" type="ORF">TMI583_LOCUS30023</name>
</gene>
<organism evidence="2 3">
    <name type="scientific">Didymodactylos carnosus</name>
    <dbReference type="NCBI Taxonomy" id="1234261"/>
    <lineage>
        <taxon>Eukaryota</taxon>
        <taxon>Metazoa</taxon>
        <taxon>Spiralia</taxon>
        <taxon>Gnathifera</taxon>
        <taxon>Rotifera</taxon>
        <taxon>Eurotatoria</taxon>
        <taxon>Bdelloidea</taxon>
        <taxon>Philodinida</taxon>
        <taxon>Philodinidae</taxon>
        <taxon>Didymodactylos</taxon>
    </lineage>
</organism>
<proteinExistence type="predicted"/>
<dbReference type="Proteomes" id="UP000682733">
    <property type="component" value="Unassembled WGS sequence"/>
</dbReference>
<comment type="caution">
    <text evidence="2">The sequence shown here is derived from an EMBL/GenBank/DDBJ whole genome shotgun (WGS) entry which is preliminary data.</text>
</comment>
<sequence length="112" mass="12296">GDHLVNKTDKDGLVLGLLEGGATLAAKQASFLTNGLHYGWAVNRPYSESLALAKSLVEQGELKPSVDKKTYGQYNNGLEDIVKALDYYDKEHPIGKVIIKISDPVFSFSERE</sequence>
<evidence type="ECO:0000313" key="2">
    <source>
        <dbReference type="EMBL" id="CAF4126109.1"/>
    </source>
</evidence>
<dbReference type="Proteomes" id="UP000677228">
    <property type="component" value="Unassembled WGS sequence"/>
</dbReference>
<dbReference type="Gene3D" id="3.90.180.10">
    <property type="entry name" value="Medium-chain alcohol dehydrogenases, catalytic domain"/>
    <property type="match status" value="1"/>
</dbReference>
<protein>
    <recommendedName>
        <fullName evidence="4">Alcohol dehydrogenase</fullName>
    </recommendedName>
</protein>
<dbReference type="EMBL" id="CAJOBA010042069">
    <property type="protein sequence ID" value="CAF4126109.1"/>
    <property type="molecule type" value="Genomic_DNA"/>
</dbReference>
<evidence type="ECO:0008006" key="4">
    <source>
        <dbReference type="Google" id="ProtNLM"/>
    </source>
</evidence>
<reference evidence="2" key="1">
    <citation type="submission" date="2021-02" db="EMBL/GenBank/DDBJ databases">
        <authorList>
            <person name="Nowell W R."/>
        </authorList>
    </citation>
    <scope>NUCLEOTIDE SEQUENCE</scope>
</reference>
<evidence type="ECO:0000313" key="1">
    <source>
        <dbReference type="EMBL" id="CAF1316956.1"/>
    </source>
</evidence>
<dbReference type="EMBL" id="CAJNOK010020471">
    <property type="protein sequence ID" value="CAF1316956.1"/>
    <property type="molecule type" value="Genomic_DNA"/>
</dbReference>
<dbReference type="Gene3D" id="3.40.50.720">
    <property type="entry name" value="NAD(P)-binding Rossmann-like Domain"/>
    <property type="match status" value="1"/>
</dbReference>
<name>A0A8S2QTK3_9BILA</name>
<accession>A0A8S2QTK3</accession>
<feature type="non-terminal residue" evidence="2">
    <location>
        <position position="1"/>
    </location>
</feature>